<protein>
    <submittedName>
        <fullName evidence="1">Transcriptional regulator CopG family</fullName>
    </submittedName>
</protein>
<gene>
    <name evidence="1" type="ORF">NO1_0851</name>
</gene>
<sequence length="74" mass="8820">MKVKTSISLSSDLLEQVDKLDFVDNRSDFIERALWRYLELLRREERNQKDLKDINKSAVKLNKEAADTLLYQVY</sequence>
<evidence type="ECO:0000313" key="1">
    <source>
        <dbReference type="EMBL" id="GBR73474.1"/>
    </source>
</evidence>
<accession>A0A388TB22</accession>
<reference evidence="1 2" key="1">
    <citation type="journal article" date="2019" name="ISME J.">
        <title>Genome analyses of uncultured TG2/ZB3 bacteria in 'Margulisbacteria' specifically attached to ectosymbiotic spirochetes of protists in the termite gut.</title>
        <authorList>
            <person name="Utami Y.D."/>
            <person name="Kuwahara H."/>
            <person name="Igai K."/>
            <person name="Murakami T."/>
            <person name="Sugaya K."/>
            <person name="Morikawa T."/>
            <person name="Nagura Y."/>
            <person name="Yuki M."/>
            <person name="Deevong P."/>
            <person name="Inoue T."/>
            <person name="Kihara K."/>
            <person name="Lo N."/>
            <person name="Yamada A."/>
            <person name="Ohkuma M."/>
            <person name="Hongoh Y."/>
        </authorList>
    </citation>
    <scope>NUCLEOTIDE SEQUENCE [LARGE SCALE GENOMIC DNA]</scope>
    <source>
        <strain evidence="1">NkOx7-01</strain>
    </source>
</reference>
<dbReference type="AlphaFoldDB" id="A0A388TB22"/>
<dbReference type="Proteomes" id="UP000269352">
    <property type="component" value="Unassembled WGS sequence"/>
</dbReference>
<keyword evidence="2" id="KW-1185">Reference proteome</keyword>
<proteinExistence type="predicted"/>
<evidence type="ECO:0000313" key="2">
    <source>
        <dbReference type="Proteomes" id="UP000269352"/>
    </source>
</evidence>
<name>A0A388TB22_TERA1</name>
<comment type="caution">
    <text evidence="1">The sequence shown here is derived from an EMBL/GenBank/DDBJ whole genome shotgun (WGS) entry which is preliminary data.</text>
</comment>
<dbReference type="EMBL" id="BGZN01000011">
    <property type="protein sequence ID" value="GBR73474.1"/>
    <property type="molecule type" value="Genomic_DNA"/>
</dbReference>
<organism evidence="1 2">
    <name type="scientific">Termititenax aidoneus</name>
    <dbReference type="NCBI Taxonomy" id="2218524"/>
    <lineage>
        <taxon>Bacteria</taxon>
        <taxon>Bacillati</taxon>
        <taxon>Candidatus Margulisiibacteriota</taxon>
        <taxon>Candidatus Termititenacia</taxon>
        <taxon>Candidatus Termititenacales</taxon>
        <taxon>Candidatus Termititenacaceae</taxon>
        <taxon>Candidatus Termititenax</taxon>
    </lineage>
</organism>